<evidence type="ECO:0000256" key="1">
    <source>
        <dbReference type="ARBA" id="ARBA00008889"/>
    </source>
</evidence>
<keyword evidence="2 5" id="KW-0689">Ribosomal protein</keyword>
<dbReference type="SUPFAM" id="SSF160369">
    <property type="entry name" value="Ribosomal protein L10-like"/>
    <property type="match status" value="1"/>
</dbReference>
<dbReference type="NCBIfam" id="NF000955">
    <property type="entry name" value="PRK00099.1-1"/>
    <property type="match status" value="1"/>
</dbReference>
<evidence type="ECO:0000256" key="4">
    <source>
        <dbReference type="ARBA" id="ARBA00035202"/>
    </source>
</evidence>
<dbReference type="AlphaFoldDB" id="A0A1G2B522"/>
<reference evidence="6 7" key="1">
    <citation type="journal article" date="2016" name="Nat. Commun.">
        <title>Thousands of microbial genomes shed light on interconnected biogeochemical processes in an aquifer system.</title>
        <authorList>
            <person name="Anantharaman K."/>
            <person name="Brown C.T."/>
            <person name="Hug L.A."/>
            <person name="Sharon I."/>
            <person name="Castelle C.J."/>
            <person name="Probst A.J."/>
            <person name="Thomas B.C."/>
            <person name="Singh A."/>
            <person name="Wilkins M.J."/>
            <person name="Karaoz U."/>
            <person name="Brodie E.L."/>
            <person name="Williams K.H."/>
            <person name="Hubbard S.S."/>
            <person name="Banfield J.F."/>
        </authorList>
    </citation>
    <scope>NUCLEOTIDE SEQUENCE [LARGE SCALE GENOMIC DNA]</scope>
</reference>
<dbReference type="PANTHER" id="PTHR11560">
    <property type="entry name" value="39S RIBOSOMAL PROTEIN L10, MITOCHONDRIAL"/>
    <property type="match status" value="1"/>
</dbReference>
<evidence type="ECO:0000256" key="2">
    <source>
        <dbReference type="ARBA" id="ARBA00022980"/>
    </source>
</evidence>
<dbReference type="GO" id="GO:0006412">
    <property type="term" value="P:translation"/>
    <property type="evidence" value="ECO:0007669"/>
    <property type="project" value="UniProtKB-UniRule"/>
</dbReference>
<dbReference type="HAMAP" id="MF_00362">
    <property type="entry name" value="Ribosomal_uL10"/>
    <property type="match status" value="1"/>
</dbReference>
<proteinExistence type="inferred from homology"/>
<dbReference type="STRING" id="1798542.A3F54_05155"/>
<dbReference type="InterPro" id="IPR043141">
    <property type="entry name" value="Ribosomal_uL10-like_sf"/>
</dbReference>
<evidence type="ECO:0000313" key="6">
    <source>
        <dbReference type="EMBL" id="OGY83739.1"/>
    </source>
</evidence>
<dbReference type="InterPro" id="IPR047865">
    <property type="entry name" value="Ribosomal_uL10_bac_type"/>
</dbReference>
<dbReference type="Pfam" id="PF00466">
    <property type="entry name" value="Ribosomal_L10"/>
    <property type="match status" value="1"/>
</dbReference>
<comment type="function">
    <text evidence="5">Forms part of the ribosomal stalk, playing a central role in the interaction of the ribosome with GTP-bound translation factors.</text>
</comment>
<dbReference type="Proteomes" id="UP000176952">
    <property type="component" value="Unassembled WGS sequence"/>
</dbReference>
<dbReference type="Gene3D" id="6.10.250.290">
    <property type="match status" value="1"/>
</dbReference>
<dbReference type="GO" id="GO:0070180">
    <property type="term" value="F:large ribosomal subunit rRNA binding"/>
    <property type="evidence" value="ECO:0007669"/>
    <property type="project" value="UniProtKB-UniRule"/>
</dbReference>
<keyword evidence="3 5" id="KW-0687">Ribonucleoprotein</keyword>
<dbReference type="GO" id="GO:1990904">
    <property type="term" value="C:ribonucleoprotein complex"/>
    <property type="evidence" value="ECO:0007669"/>
    <property type="project" value="UniProtKB-KW"/>
</dbReference>
<evidence type="ECO:0000313" key="7">
    <source>
        <dbReference type="Proteomes" id="UP000176952"/>
    </source>
</evidence>
<evidence type="ECO:0000256" key="5">
    <source>
        <dbReference type="HAMAP-Rule" id="MF_00362"/>
    </source>
</evidence>
<dbReference type="InterPro" id="IPR022973">
    <property type="entry name" value="Ribosomal_uL10_bac"/>
</dbReference>
<organism evidence="6 7">
    <name type="scientific">Candidatus Kerfeldbacteria bacterium RIFCSPHIGHO2_12_FULL_48_17</name>
    <dbReference type="NCBI Taxonomy" id="1798542"/>
    <lineage>
        <taxon>Bacteria</taxon>
        <taxon>Candidatus Kerfeldiibacteriota</taxon>
    </lineage>
</organism>
<comment type="caution">
    <text evidence="6">The sequence shown here is derived from an EMBL/GenBank/DDBJ whole genome shotgun (WGS) entry which is preliminary data.</text>
</comment>
<evidence type="ECO:0000256" key="3">
    <source>
        <dbReference type="ARBA" id="ARBA00023274"/>
    </source>
</evidence>
<comment type="subunit">
    <text evidence="5">Part of the ribosomal stalk of the 50S ribosomal subunit. The N-terminus interacts with L11 and the large rRNA to form the base of the stalk. The C-terminus forms an elongated spine to which L12 dimers bind in a sequential fashion forming a multimeric L10(L12)X complex.</text>
</comment>
<keyword evidence="5" id="KW-0694">RNA-binding</keyword>
<comment type="similarity">
    <text evidence="1 5">Belongs to the universal ribosomal protein uL10 family.</text>
</comment>
<protein>
    <recommendedName>
        <fullName evidence="4 5">Large ribosomal subunit protein uL10</fullName>
    </recommendedName>
</protein>
<name>A0A1G2B522_9BACT</name>
<sequence>MAKTRSQKQDFVKKLAADIGESKGIAFASYVKLTVKETEELRKKLREAGSRLVMSKKTLLSLALKDNNIELAEDSLAGPVTIGLGKDEVLPAKTLYEFAKTHKDQVKLVGGVFEGAFIGLAKVTALASLPSKQELLAKAVGSIKAPLSGLVNVLQGNLRGLVVALKAISEQKA</sequence>
<accession>A0A1G2B522</accession>
<dbReference type="GO" id="GO:0005840">
    <property type="term" value="C:ribosome"/>
    <property type="evidence" value="ECO:0007669"/>
    <property type="project" value="UniProtKB-KW"/>
</dbReference>
<keyword evidence="5" id="KW-0699">rRNA-binding</keyword>
<dbReference type="EMBL" id="MHKD01000019">
    <property type="protein sequence ID" value="OGY83739.1"/>
    <property type="molecule type" value="Genomic_DNA"/>
</dbReference>
<dbReference type="Gene3D" id="3.30.70.1730">
    <property type="match status" value="1"/>
</dbReference>
<dbReference type="CDD" id="cd05797">
    <property type="entry name" value="Ribosomal_L10"/>
    <property type="match status" value="1"/>
</dbReference>
<gene>
    <name evidence="5" type="primary">rplJ</name>
    <name evidence="6" type="ORF">A3F54_05155</name>
</gene>
<dbReference type="InterPro" id="IPR001790">
    <property type="entry name" value="Ribosomal_uL10"/>
</dbReference>